<sequence>MWARRPARGEQPGSRRRSWSFGSGRDPLGLNASHRWKVAGQTFDSRDTEGVKSKITIRLRLTCTLRLIREGRRKRSKELREGGQEGEDLSVKEGGVLSLACVQCVQQLQLPASVHTVGAILLSERRRDTKSRVPMRDDSMGAPLVRFKHTRSPSACRNSTFL</sequence>
<evidence type="ECO:0000256" key="1">
    <source>
        <dbReference type="SAM" id="MobiDB-lite"/>
    </source>
</evidence>
<dbReference type="AlphaFoldDB" id="A0A4Z2J6A1"/>
<organism evidence="2 3">
    <name type="scientific">Liparis tanakae</name>
    <name type="common">Tanaka's snailfish</name>
    <dbReference type="NCBI Taxonomy" id="230148"/>
    <lineage>
        <taxon>Eukaryota</taxon>
        <taxon>Metazoa</taxon>
        <taxon>Chordata</taxon>
        <taxon>Craniata</taxon>
        <taxon>Vertebrata</taxon>
        <taxon>Euteleostomi</taxon>
        <taxon>Actinopterygii</taxon>
        <taxon>Neopterygii</taxon>
        <taxon>Teleostei</taxon>
        <taxon>Neoteleostei</taxon>
        <taxon>Acanthomorphata</taxon>
        <taxon>Eupercaria</taxon>
        <taxon>Perciformes</taxon>
        <taxon>Cottioidei</taxon>
        <taxon>Cottales</taxon>
        <taxon>Liparidae</taxon>
        <taxon>Liparis</taxon>
    </lineage>
</organism>
<dbReference type="EMBL" id="SRLO01000018">
    <property type="protein sequence ID" value="TNN85915.1"/>
    <property type="molecule type" value="Genomic_DNA"/>
</dbReference>
<gene>
    <name evidence="2" type="ORF">EYF80_003759</name>
</gene>
<name>A0A4Z2J6A1_9TELE</name>
<comment type="caution">
    <text evidence="2">The sequence shown here is derived from an EMBL/GenBank/DDBJ whole genome shotgun (WGS) entry which is preliminary data.</text>
</comment>
<evidence type="ECO:0000313" key="2">
    <source>
        <dbReference type="EMBL" id="TNN85915.1"/>
    </source>
</evidence>
<proteinExistence type="predicted"/>
<reference evidence="2 3" key="1">
    <citation type="submission" date="2019-03" db="EMBL/GenBank/DDBJ databases">
        <title>First draft genome of Liparis tanakae, snailfish: a comprehensive survey of snailfish specific genes.</title>
        <authorList>
            <person name="Kim W."/>
            <person name="Song I."/>
            <person name="Jeong J.-H."/>
            <person name="Kim D."/>
            <person name="Kim S."/>
            <person name="Ryu S."/>
            <person name="Song J.Y."/>
            <person name="Lee S.K."/>
        </authorList>
    </citation>
    <scope>NUCLEOTIDE SEQUENCE [LARGE SCALE GENOMIC DNA]</scope>
    <source>
        <tissue evidence="2">Muscle</tissue>
    </source>
</reference>
<evidence type="ECO:0000313" key="3">
    <source>
        <dbReference type="Proteomes" id="UP000314294"/>
    </source>
</evidence>
<feature type="region of interest" description="Disordered" evidence="1">
    <location>
        <begin position="1"/>
        <end position="26"/>
    </location>
</feature>
<dbReference type="Proteomes" id="UP000314294">
    <property type="component" value="Unassembled WGS sequence"/>
</dbReference>
<accession>A0A4Z2J6A1</accession>
<protein>
    <submittedName>
        <fullName evidence="2">Uncharacterized protein</fullName>
    </submittedName>
</protein>
<keyword evidence="3" id="KW-1185">Reference proteome</keyword>